<dbReference type="VEuPathDB" id="FungiDB:SDRG_07127"/>
<organism evidence="3 4">
    <name type="scientific">Saprolegnia diclina (strain VS20)</name>
    <dbReference type="NCBI Taxonomy" id="1156394"/>
    <lineage>
        <taxon>Eukaryota</taxon>
        <taxon>Sar</taxon>
        <taxon>Stramenopiles</taxon>
        <taxon>Oomycota</taxon>
        <taxon>Saprolegniomycetes</taxon>
        <taxon>Saprolegniales</taxon>
        <taxon>Saprolegniaceae</taxon>
        <taxon>Saprolegnia</taxon>
    </lineage>
</organism>
<feature type="region of interest" description="Disordered" evidence="1">
    <location>
        <begin position="300"/>
        <end position="319"/>
    </location>
</feature>
<feature type="transmembrane region" description="Helical" evidence="2">
    <location>
        <begin position="124"/>
        <end position="141"/>
    </location>
</feature>
<dbReference type="RefSeq" id="XP_008611167.1">
    <property type="nucleotide sequence ID" value="XM_008612945.1"/>
</dbReference>
<evidence type="ECO:0000313" key="3">
    <source>
        <dbReference type="EMBL" id="EQC35417.1"/>
    </source>
</evidence>
<reference evidence="3 4" key="1">
    <citation type="submission" date="2012-04" db="EMBL/GenBank/DDBJ databases">
        <title>The Genome Sequence of Saprolegnia declina VS20.</title>
        <authorList>
            <consortium name="The Broad Institute Genome Sequencing Platform"/>
            <person name="Russ C."/>
            <person name="Nusbaum C."/>
            <person name="Tyler B."/>
            <person name="van West P."/>
            <person name="Dieguez-Uribeondo J."/>
            <person name="de Bruijn I."/>
            <person name="Tripathy S."/>
            <person name="Jiang R."/>
            <person name="Young S.K."/>
            <person name="Zeng Q."/>
            <person name="Gargeya S."/>
            <person name="Fitzgerald M."/>
            <person name="Haas B."/>
            <person name="Abouelleil A."/>
            <person name="Alvarado L."/>
            <person name="Arachchi H.M."/>
            <person name="Berlin A."/>
            <person name="Chapman S.B."/>
            <person name="Goldberg J."/>
            <person name="Griggs A."/>
            <person name="Gujja S."/>
            <person name="Hansen M."/>
            <person name="Howarth C."/>
            <person name="Imamovic A."/>
            <person name="Larimer J."/>
            <person name="McCowen C."/>
            <person name="Montmayeur A."/>
            <person name="Murphy C."/>
            <person name="Neiman D."/>
            <person name="Pearson M."/>
            <person name="Priest M."/>
            <person name="Roberts A."/>
            <person name="Saif S."/>
            <person name="Shea T."/>
            <person name="Sisk P."/>
            <person name="Sykes S."/>
            <person name="Wortman J."/>
            <person name="Nusbaum C."/>
            <person name="Birren B."/>
        </authorList>
    </citation>
    <scope>NUCLEOTIDE SEQUENCE [LARGE SCALE GENOMIC DNA]</scope>
    <source>
        <strain evidence="3 4">VS20</strain>
    </source>
</reference>
<keyword evidence="2" id="KW-1133">Transmembrane helix</keyword>
<feature type="region of interest" description="Disordered" evidence="1">
    <location>
        <begin position="183"/>
        <end position="237"/>
    </location>
</feature>
<evidence type="ECO:0000256" key="2">
    <source>
        <dbReference type="SAM" id="Phobius"/>
    </source>
</evidence>
<keyword evidence="4" id="KW-1185">Reference proteome</keyword>
<evidence type="ECO:0000256" key="1">
    <source>
        <dbReference type="SAM" id="MobiDB-lite"/>
    </source>
</evidence>
<dbReference type="GeneID" id="19947854"/>
<dbReference type="EMBL" id="JH767151">
    <property type="protein sequence ID" value="EQC35417.1"/>
    <property type="molecule type" value="Genomic_DNA"/>
</dbReference>
<feature type="compositionally biased region" description="Acidic residues" evidence="1">
    <location>
        <begin position="367"/>
        <end position="378"/>
    </location>
</feature>
<sequence>MATRAGIWGHDADTSSDSDDGVAFRTLALEDDEDDDEEYAPSEASDAGVDDVDDDDDDDDEVDEAMIDETLWADEADRVKWERWFERENAKWKRQHGLRIDSEAQPLARARLDAELRRGRWRRLCFFLGFVICAVQGWLVYQVHSEDVTLAEAWTRLEALGAKVLPSLYSALHEATTVDEYSVDRAVPSDDGSNIKTQDDADAEDAPVTSNLDEPETTPDASEAVPPTPDATTAEDVPSAAVEIQDVAASTPEVDNAMAQVSTDDETTVSEPVVEVAVTIDGDAALSTTAAADSLSADGNELLDEEPTPDTRAALDGTNDDRALETPHELEPATVQGAVDELDAADIRAAVAPTETTAVDDVKPTADEDPESTTEVDDASSQHDDEAVAAEMMEPTAVDPAPIEGALTACTASLQAMVRANYTDATKSMAEAACDAARVASLPWPELHQRAWTRQGDRKNLVRDFAGAQDDYIRALSVFPSTPSSSLSLKLTSTRWLVLYIERRVDMLQTECDAYLEAPHHVSELQHIARSWLQVLASDASEVQHEEATNEHLKDVLVETRKLILL</sequence>
<feature type="region of interest" description="Disordered" evidence="1">
    <location>
        <begin position="352"/>
        <end position="384"/>
    </location>
</feature>
<keyword evidence="2" id="KW-0472">Membrane</keyword>
<feature type="compositionally biased region" description="Acidic residues" evidence="1">
    <location>
        <begin position="48"/>
        <end position="60"/>
    </location>
</feature>
<protein>
    <submittedName>
        <fullName evidence="3">Uncharacterized protein</fullName>
    </submittedName>
</protein>
<dbReference type="Proteomes" id="UP000030762">
    <property type="component" value="Unassembled WGS sequence"/>
</dbReference>
<dbReference type="InParanoid" id="T0RYF6"/>
<dbReference type="OMA" id="WFERENA"/>
<feature type="compositionally biased region" description="Acidic residues" evidence="1">
    <location>
        <begin position="29"/>
        <end position="40"/>
    </location>
</feature>
<evidence type="ECO:0000313" key="4">
    <source>
        <dbReference type="Proteomes" id="UP000030762"/>
    </source>
</evidence>
<feature type="region of interest" description="Disordered" evidence="1">
    <location>
        <begin position="1"/>
        <end position="60"/>
    </location>
</feature>
<proteinExistence type="predicted"/>
<name>T0RYF6_SAPDV</name>
<accession>T0RYF6</accession>
<keyword evidence="2" id="KW-0812">Transmembrane</keyword>
<dbReference type="AlphaFoldDB" id="T0RYF6"/>
<gene>
    <name evidence="3" type="ORF">SDRG_07127</name>
</gene>
<dbReference type="OrthoDB" id="76549at2759"/>